<reference evidence="2 3" key="1">
    <citation type="submission" date="2020-07" db="EMBL/GenBank/DDBJ databases">
        <title>Complete genome sequence for Sandaracinobacter sp. M6.</title>
        <authorList>
            <person name="Tang Y."/>
            <person name="Liu Q."/>
            <person name="Guo Z."/>
            <person name="Lei P."/>
            <person name="Huang B."/>
        </authorList>
    </citation>
    <scope>NUCLEOTIDE SEQUENCE [LARGE SCALE GENOMIC DNA]</scope>
    <source>
        <strain evidence="2 3">M6</strain>
    </source>
</reference>
<dbReference type="AlphaFoldDB" id="A0A7G5II44"/>
<dbReference type="EMBL" id="CP059851">
    <property type="protein sequence ID" value="QMW23036.1"/>
    <property type="molecule type" value="Genomic_DNA"/>
</dbReference>
<sequence length="226" mass="24113">MRQIFAGVALLVPLAAAAQGHIVVSSDDRWQQFVCPDGRMVSMQLDAVVGTARVIDSGTMKRTLFRAVDPVAAKGLAGTRYVAGQLTLTLLPGEIAWHQRPLAAMRCPAVAAGPGVLTGTATYLQRMALPPGSRLTVTLADVSLADAPMKVVATTEVRPGLNQVPLHWLIRYDPAKVPPRGMTWAVSARLVDAQGKLRFITDTRVHVIEDAAAPKPVELVMVAVGR</sequence>
<dbReference type="Proteomes" id="UP000515292">
    <property type="component" value="Chromosome"/>
</dbReference>
<keyword evidence="1" id="KW-0732">Signal</keyword>
<organism evidence="2 3">
    <name type="scientific">Sandaracinobacteroides saxicola</name>
    <dbReference type="NCBI Taxonomy" id="2759707"/>
    <lineage>
        <taxon>Bacteria</taxon>
        <taxon>Pseudomonadati</taxon>
        <taxon>Pseudomonadota</taxon>
        <taxon>Alphaproteobacteria</taxon>
        <taxon>Sphingomonadales</taxon>
        <taxon>Sphingosinicellaceae</taxon>
        <taxon>Sandaracinobacteroides</taxon>
    </lineage>
</organism>
<dbReference type="InterPro" id="IPR039366">
    <property type="entry name" value="Pilotin"/>
</dbReference>
<dbReference type="Pfam" id="PF09619">
    <property type="entry name" value="YscW"/>
    <property type="match status" value="1"/>
</dbReference>
<dbReference type="RefSeq" id="WP_182296487.1">
    <property type="nucleotide sequence ID" value="NZ_CP059851.1"/>
</dbReference>
<feature type="chain" id="PRO_5028907504" evidence="1">
    <location>
        <begin position="19"/>
        <end position="226"/>
    </location>
</feature>
<feature type="signal peptide" evidence="1">
    <location>
        <begin position="1"/>
        <end position="18"/>
    </location>
</feature>
<dbReference type="InterPro" id="IPR053196">
    <property type="entry name" value="Lipoprotein_YbaY-like"/>
</dbReference>
<keyword evidence="2" id="KW-0449">Lipoprotein</keyword>
<keyword evidence="3" id="KW-1185">Reference proteome</keyword>
<accession>A0A7G5II44</accession>
<dbReference type="PANTHER" id="PTHR38013:SF1">
    <property type="entry name" value="GLYCOPROTEIN_POLYSACCHARIDE METABOLISM"/>
    <property type="match status" value="1"/>
</dbReference>
<dbReference type="PANTHER" id="PTHR38013">
    <property type="entry name" value="GLYCOPROTEIN/POLYSACCHARIDE METABOLISM"/>
    <property type="match status" value="1"/>
</dbReference>
<name>A0A7G5II44_9SPHN</name>
<evidence type="ECO:0000256" key="1">
    <source>
        <dbReference type="SAM" id="SignalP"/>
    </source>
</evidence>
<evidence type="ECO:0000313" key="3">
    <source>
        <dbReference type="Proteomes" id="UP000515292"/>
    </source>
</evidence>
<gene>
    <name evidence="2" type="ORF">H3309_00525</name>
</gene>
<protein>
    <submittedName>
        <fullName evidence="2">YbaY family lipoprotein</fullName>
    </submittedName>
</protein>
<proteinExistence type="predicted"/>
<evidence type="ECO:0000313" key="2">
    <source>
        <dbReference type="EMBL" id="QMW23036.1"/>
    </source>
</evidence>
<dbReference type="KEGG" id="sand:H3309_00525"/>